<organism evidence="2 3">
    <name type="scientific">Candidatus Azambacteria bacterium GW2011_GWD2_46_48</name>
    <dbReference type="NCBI Taxonomy" id="1618623"/>
    <lineage>
        <taxon>Bacteria</taxon>
        <taxon>Candidatus Azamiibacteriota</taxon>
    </lineage>
</organism>
<evidence type="ECO:0000313" key="3">
    <source>
        <dbReference type="Proteomes" id="UP000034391"/>
    </source>
</evidence>
<dbReference type="Proteomes" id="UP000034391">
    <property type="component" value="Unassembled WGS sequence"/>
</dbReference>
<gene>
    <name evidence="2" type="ORF">UX56_C0003G0013</name>
</gene>
<reference evidence="2 3" key="1">
    <citation type="journal article" date="2015" name="Nature">
        <title>rRNA introns, odd ribosomes, and small enigmatic genomes across a large radiation of phyla.</title>
        <authorList>
            <person name="Brown C.T."/>
            <person name="Hug L.A."/>
            <person name="Thomas B.C."/>
            <person name="Sharon I."/>
            <person name="Castelle C.J."/>
            <person name="Singh A."/>
            <person name="Wilkins M.J."/>
            <person name="Williams K.H."/>
            <person name="Banfield J.F."/>
        </authorList>
    </citation>
    <scope>NUCLEOTIDE SEQUENCE [LARGE SCALE GENOMIC DNA]</scope>
</reference>
<feature type="compositionally biased region" description="Low complexity" evidence="1">
    <location>
        <begin position="45"/>
        <end position="56"/>
    </location>
</feature>
<dbReference type="EMBL" id="LCMR01000003">
    <property type="protein sequence ID" value="KKU42900.1"/>
    <property type="molecule type" value="Genomic_DNA"/>
</dbReference>
<evidence type="ECO:0000313" key="2">
    <source>
        <dbReference type="EMBL" id="KKU42900.1"/>
    </source>
</evidence>
<sequence>MKKNLAILIVIFAVTAASGFGLRFVFAFTEPGGSPPSSNTEPPITTSSTGQSKTGGLNVATSSGTLGVGAASSGTYKLEVIGGSLTGIYGSTSGTNTYGLAGVAGGSATGVSGSSASGTGLSGVSASGTAVSGLSTSGSGGLFYSTGGTYGLYSAATSTSVLTYGGYFKSKSSTSGSAGVYAINTSTSGPVYGLYAETKSTNASSAGVYARNTGGVGYAGYFEGGPVRVVGNLEVTGSVTAGGGAPISGSGTTNYITKWTGSSSLGNSIIFDNGTNVGIGTTSPGIKLEVSDTMGVKEGNDFVTLDVSAGDSYISWGDSDSSRSLVFGTIANYPGSGWSEKMRITNTGNVGIGTTGPGYKLTISDVSGSSLLALVNSTNNTNWQFIPVTNGANSDLRFYNNGAYPVTFQTTGNVGIGTTGPAQTLHLYKATGTNYIEIDSGSNGGYIGTDGTNFALQARNSQDITFYNSAGAVRNVTITNSASAQPPRPTNLTFRGREPSPVLTARLSSEPRLPLPTPRPNLMLTA</sequence>
<protein>
    <submittedName>
        <fullName evidence="2">Uncharacterized protein</fullName>
    </submittedName>
</protein>
<accession>A0A0G1TBU7</accession>
<feature type="compositionally biased region" description="Polar residues" evidence="1">
    <location>
        <begin position="35"/>
        <end position="44"/>
    </location>
</feature>
<feature type="region of interest" description="Disordered" evidence="1">
    <location>
        <begin position="32"/>
        <end position="57"/>
    </location>
</feature>
<comment type="caution">
    <text evidence="2">The sequence shown here is derived from an EMBL/GenBank/DDBJ whole genome shotgun (WGS) entry which is preliminary data.</text>
</comment>
<proteinExistence type="predicted"/>
<name>A0A0G1TBU7_9BACT</name>
<dbReference type="AlphaFoldDB" id="A0A0G1TBU7"/>
<feature type="region of interest" description="Disordered" evidence="1">
    <location>
        <begin position="507"/>
        <end position="526"/>
    </location>
</feature>
<evidence type="ECO:0000256" key="1">
    <source>
        <dbReference type="SAM" id="MobiDB-lite"/>
    </source>
</evidence>